<feature type="region of interest" description="Disordered" evidence="1">
    <location>
        <begin position="352"/>
        <end position="379"/>
    </location>
</feature>
<evidence type="ECO:0000259" key="2">
    <source>
        <dbReference type="Pfam" id="PF01370"/>
    </source>
</evidence>
<evidence type="ECO:0000313" key="4">
    <source>
        <dbReference type="Proteomes" id="UP000316714"/>
    </source>
</evidence>
<feature type="domain" description="NAD-dependent epimerase/dehydratase" evidence="2">
    <location>
        <begin position="15"/>
        <end position="242"/>
    </location>
</feature>
<organism evidence="3 4">
    <name type="scientific">Posidoniimonas corsicana</name>
    <dbReference type="NCBI Taxonomy" id="1938618"/>
    <lineage>
        <taxon>Bacteria</taxon>
        <taxon>Pseudomonadati</taxon>
        <taxon>Planctomycetota</taxon>
        <taxon>Planctomycetia</taxon>
        <taxon>Pirellulales</taxon>
        <taxon>Lacipirellulaceae</taxon>
        <taxon>Posidoniimonas</taxon>
    </lineage>
</organism>
<dbReference type="OrthoDB" id="9814124at2"/>
<keyword evidence="4" id="KW-1185">Reference proteome</keyword>
<dbReference type="InterPro" id="IPR036291">
    <property type="entry name" value="NAD(P)-bd_dom_sf"/>
</dbReference>
<proteinExistence type="predicted"/>
<name>A0A5C5V5X5_9BACT</name>
<evidence type="ECO:0000313" key="3">
    <source>
        <dbReference type="EMBL" id="TWT33470.1"/>
    </source>
</evidence>
<dbReference type="InterPro" id="IPR050177">
    <property type="entry name" value="Lipid_A_modif_metabolic_enz"/>
</dbReference>
<reference evidence="3 4" key="1">
    <citation type="submission" date="2019-02" db="EMBL/GenBank/DDBJ databases">
        <title>Deep-cultivation of Planctomycetes and their phenomic and genomic characterization uncovers novel biology.</title>
        <authorList>
            <person name="Wiegand S."/>
            <person name="Jogler M."/>
            <person name="Boedeker C."/>
            <person name="Pinto D."/>
            <person name="Vollmers J."/>
            <person name="Rivas-Marin E."/>
            <person name="Kohn T."/>
            <person name="Peeters S.H."/>
            <person name="Heuer A."/>
            <person name="Rast P."/>
            <person name="Oberbeckmann S."/>
            <person name="Bunk B."/>
            <person name="Jeske O."/>
            <person name="Meyerdierks A."/>
            <person name="Storesund J.E."/>
            <person name="Kallscheuer N."/>
            <person name="Luecker S."/>
            <person name="Lage O.M."/>
            <person name="Pohl T."/>
            <person name="Merkel B.J."/>
            <person name="Hornburger P."/>
            <person name="Mueller R.-W."/>
            <person name="Bruemmer F."/>
            <person name="Labrenz M."/>
            <person name="Spormann A.M."/>
            <person name="Op Den Camp H."/>
            <person name="Overmann J."/>
            <person name="Amann R."/>
            <person name="Jetten M.S.M."/>
            <person name="Mascher T."/>
            <person name="Medema M.H."/>
            <person name="Devos D.P."/>
            <person name="Kaster A.-K."/>
            <person name="Ovreas L."/>
            <person name="Rohde M."/>
            <person name="Galperin M.Y."/>
            <person name="Jogler C."/>
        </authorList>
    </citation>
    <scope>NUCLEOTIDE SEQUENCE [LARGE SCALE GENOMIC DNA]</scope>
    <source>
        <strain evidence="3 4">KOR34</strain>
    </source>
</reference>
<dbReference type="PANTHER" id="PTHR43245">
    <property type="entry name" value="BIFUNCTIONAL POLYMYXIN RESISTANCE PROTEIN ARNA"/>
    <property type="match status" value="1"/>
</dbReference>
<accession>A0A5C5V5X5</accession>
<dbReference type="EMBL" id="SIHJ01000002">
    <property type="protein sequence ID" value="TWT33470.1"/>
    <property type="molecule type" value="Genomic_DNA"/>
</dbReference>
<feature type="compositionally biased region" description="Basic and acidic residues" evidence="1">
    <location>
        <begin position="355"/>
        <end position="367"/>
    </location>
</feature>
<dbReference type="Proteomes" id="UP000316714">
    <property type="component" value="Unassembled WGS sequence"/>
</dbReference>
<sequence length="379" mass="42161">MNPSSPAPAESRPTVAITGSTGLIGAALVDRLKHDYQVVGIDLDSPAHPTPGAHYIDCDLTDVAQVGDALDELRKLSGGHLASVVHLAAYYDFSGEPSPLYDKLTVDGTRRLLDGLQTFKVEQFLFSSSMLVMKSSPDGDLITEESPTNAGWDYPRSKLDAEEAIRKHRGDIPAIALRIAGVYDELCHSIPIAQQAKRIYERDIESHLYPGDQSHGQPFVHRDDVVDAVVQAIEKREAIEGFEVLLLAEDDLMSYGALQDRLGQLIHGDDWTTCRIPKSVARAGAWVKDRMDPDSQFIKPWMVDLADDHYPLDCSKAKQTLGWRPKHSLNEDLPQMIDRLKQDPRRWYEVNKLGEPPEKPLGKKLQEAIDEAATPMEQP</sequence>
<dbReference type="AlphaFoldDB" id="A0A5C5V5X5"/>
<dbReference type="Gene3D" id="3.40.50.720">
    <property type="entry name" value="NAD(P)-binding Rossmann-like Domain"/>
    <property type="match status" value="1"/>
</dbReference>
<protein>
    <submittedName>
        <fullName evidence="3">NAD dependent epimerase/dehydratase family protein</fullName>
    </submittedName>
</protein>
<dbReference type="Pfam" id="PF01370">
    <property type="entry name" value="Epimerase"/>
    <property type="match status" value="1"/>
</dbReference>
<evidence type="ECO:0000256" key="1">
    <source>
        <dbReference type="SAM" id="MobiDB-lite"/>
    </source>
</evidence>
<comment type="caution">
    <text evidence="3">The sequence shown here is derived from an EMBL/GenBank/DDBJ whole genome shotgun (WGS) entry which is preliminary data.</text>
</comment>
<dbReference type="SUPFAM" id="SSF51735">
    <property type="entry name" value="NAD(P)-binding Rossmann-fold domains"/>
    <property type="match status" value="1"/>
</dbReference>
<dbReference type="InterPro" id="IPR001509">
    <property type="entry name" value="Epimerase_deHydtase"/>
</dbReference>
<dbReference type="RefSeq" id="WP_146566129.1">
    <property type="nucleotide sequence ID" value="NZ_SIHJ01000002.1"/>
</dbReference>
<gene>
    <name evidence="3" type="ORF">KOR34_33020</name>
</gene>